<dbReference type="OrthoDB" id="6239463at2759"/>
<dbReference type="EMBL" id="AMQN01010560">
    <property type="status" value="NOT_ANNOTATED_CDS"/>
    <property type="molecule type" value="Genomic_DNA"/>
</dbReference>
<evidence type="ECO:0000313" key="3">
    <source>
        <dbReference type="EnsemblMetazoa" id="CapteP185083"/>
    </source>
</evidence>
<reference evidence="2 4" key="2">
    <citation type="journal article" date="2013" name="Nature">
        <title>Insights into bilaterian evolution from three spiralian genomes.</title>
        <authorList>
            <person name="Simakov O."/>
            <person name="Marletaz F."/>
            <person name="Cho S.J."/>
            <person name="Edsinger-Gonzales E."/>
            <person name="Havlak P."/>
            <person name="Hellsten U."/>
            <person name="Kuo D.H."/>
            <person name="Larsson T."/>
            <person name="Lv J."/>
            <person name="Arendt D."/>
            <person name="Savage R."/>
            <person name="Osoegawa K."/>
            <person name="de Jong P."/>
            <person name="Grimwood J."/>
            <person name="Chapman J.A."/>
            <person name="Shapiro H."/>
            <person name="Aerts A."/>
            <person name="Otillar R.P."/>
            <person name="Terry A.Y."/>
            <person name="Boore J.L."/>
            <person name="Grigoriev I.V."/>
            <person name="Lindberg D.R."/>
            <person name="Seaver E.C."/>
            <person name="Weisblat D.A."/>
            <person name="Putnam N.H."/>
            <person name="Rokhsar D.S."/>
        </authorList>
    </citation>
    <scope>NUCLEOTIDE SEQUENCE</scope>
    <source>
        <strain evidence="2 4">I ESC-2004</strain>
    </source>
</reference>
<sequence length="314" mass="35462">MAGISSDEEDEPARSCLSANTSLSNPDCHPEVLVYVDDTMLYRTGKVPALICPAIEEDLLIEAKWAEIWGMCLNASKTVAMFISRTTTTPPRITLAAGQYSHEHRHQGFILDSALSLHVHVNALTRKGATVFLLRRLSYKVRNRDLLLKIYKTRYPKDQNNRNNLSTSPLPNHLKQQPREYETVAGSQNKAKTTCSTLTMSVVTVKTQVDPTAIDQFNKSRQPRGAKEAVWKANKRCLVEIITVDLKRLRERGEQPKCQLPSLSAITRIAINMQYSSSELKQMLQIGVNASKRQPSELWSVLKNLSRYGFRNNH</sequence>
<organism evidence="2">
    <name type="scientific">Capitella teleta</name>
    <name type="common">Polychaete worm</name>
    <dbReference type="NCBI Taxonomy" id="283909"/>
    <lineage>
        <taxon>Eukaryota</taxon>
        <taxon>Metazoa</taxon>
        <taxon>Spiralia</taxon>
        <taxon>Lophotrochozoa</taxon>
        <taxon>Annelida</taxon>
        <taxon>Polychaeta</taxon>
        <taxon>Sedentaria</taxon>
        <taxon>Scolecida</taxon>
        <taxon>Capitellidae</taxon>
        <taxon>Capitella</taxon>
    </lineage>
</organism>
<protein>
    <recommendedName>
        <fullName evidence="5">Reverse transcriptase domain-containing protein</fullName>
    </recommendedName>
</protein>
<dbReference type="EnsemblMetazoa" id="CapteT185083">
    <property type="protein sequence ID" value="CapteP185083"/>
    <property type="gene ID" value="CapteG185083"/>
</dbReference>
<reference evidence="3" key="3">
    <citation type="submission" date="2015-06" db="UniProtKB">
        <authorList>
            <consortium name="EnsemblMetazoa"/>
        </authorList>
    </citation>
    <scope>IDENTIFICATION</scope>
</reference>
<feature type="compositionally biased region" description="Acidic residues" evidence="1">
    <location>
        <begin position="1"/>
        <end position="11"/>
    </location>
</feature>
<evidence type="ECO:0000256" key="1">
    <source>
        <dbReference type="SAM" id="MobiDB-lite"/>
    </source>
</evidence>
<proteinExistence type="predicted"/>
<evidence type="ECO:0008006" key="5">
    <source>
        <dbReference type="Google" id="ProtNLM"/>
    </source>
</evidence>
<accession>R7U4Z0</accession>
<keyword evidence="4" id="KW-1185">Reference proteome</keyword>
<feature type="region of interest" description="Disordered" evidence="1">
    <location>
        <begin position="1"/>
        <end position="20"/>
    </location>
</feature>
<dbReference type="AlphaFoldDB" id="R7U4Z0"/>
<name>R7U4Z0_CAPTE</name>
<evidence type="ECO:0000313" key="2">
    <source>
        <dbReference type="EMBL" id="ELT98225.1"/>
    </source>
</evidence>
<gene>
    <name evidence="2" type="ORF">CAPTEDRAFT_185083</name>
</gene>
<dbReference type="HOGENOM" id="CLU_886362_0_0_1"/>
<reference evidence="4" key="1">
    <citation type="submission" date="2012-12" db="EMBL/GenBank/DDBJ databases">
        <authorList>
            <person name="Hellsten U."/>
            <person name="Grimwood J."/>
            <person name="Chapman J.A."/>
            <person name="Shapiro H."/>
            <person name="Aerts A."/>
            <person name="Otillar R.P."/>
            <person name="Terry A.Y."/>
            <person name="Boore J.L."/>
            <person name="Simakov O."/>
            <person name="Marletaz F."/>
            <person name="Cho S.-J."/>
            <person name="Edsinger-Gonzales E."/>
            <person name="Havlak P."/>
            <person name="Kuo D.-H."/>
            <person name="Larsson T."/>
            <person name="Lv J."/>
            <person name="Arendt D."/>
            <person name="Savage R."/>
            <person name="Osoegawa K."/>
            <person name="de Jong P."/>
            <person name="Lindberg D.R."/>
            <person name="Seaver E.C."/>
            <person name="Weisblat D.A."/>
            <person name="Putnam N.H."/>
            <person name="Grigoriev I.V."/>
            <person name="Rokhsar D.S."/>
        </authorList>
    </citation>
    <scope>NUCLEOTIDE SEQUENCE</scope>
    <source>
        <strain evidence="4">I ESC-2004</strain>
    </source>
</reference>
<dbReference type="EMBL" id="KB308144">
    <property type="protein sequence ID" value="ELT98225.1"/>
    <property type="molecule type" value="Genomic_DNA"/>
</dbReference>
<dbReference type="Proteomes" id="UP000014760">
    <property type="component" value="Unassembled WGS sequence"/>
</dbReference>
<evidence type="ECO:0000313" key="4">
    <source>
        <dbReference type="Proteomes" id="UP000014760"/>
    </source>
</evidence>